<protein>
    <submittedName>
        <fullName evidence="1">Uncharacterized protein</fullName>
    </submittedName>
</protein>
<dbReference type="EMBL" id="VSSQ01085471">
    <property type="protein sequence ID" value="MPN33119.1"/>
    <property type="molecule type" value="Genomic_DNA"/>
</dbReference>
<comment type="caution">
    <text evidence="1">The sequence shown here is derived from an EMBL/GenBank/DDBJ whole genome shotgun (WGS) entry which is preliminary data.</text>
</comment>
<sequence length="93" mass="9992">MDELLGGMAVSLVFAPAEEALVKLLPPRYPDDIAEALTKLCGNSKSKIGIIRTRQCAARVLCCGRNMPGSFETAQTSITAEVKYRYGTILGVT</sequence>
<proteinExistence type="predicted"/>
<evidence type="ECO:0000313" key="1">
    <source>
        <dbReference type="EMBL" id="MPN33119.1"/>
    </source>
</evidence>
<accession>A0A645H505</accession>
<reference evidence="1" key="1">
    <citation type="submission" date="2019-08" db="EMBL/GenBank/DDBJ databases">
        <authorList>
            <person name="Kucharzyk K."/>
            <person name="Murdoch R.W."/>
            <person name="Higgins S."/>
            <person name="Loffler F."/>
        </authorList>
    </citation>
    <scope>NUCLEOTIDE SEQUENCE</scope>
</reference>
<organism evidence="1">
    <name type="scientific">bioreactor metagenome</name>
    <dbReference type="NCBI Taxonomy" id="1076179"/>
    <lineage>
        <taxon>unclassified sequences</taxon>
        <taxon>metagenomes</taxon>
        <taxon>ecological metagenomes</taxon>
    </lineage>
</organism>
<dbReference type="AlphaFoldDB" id="A0A645H505"/>
<name>A0A645H505_9ZZZZ</name>
<gene>
    <name evidence="1" type="ORF">SDC9_180602</name>
</gene>